<feature type="transmembrane region" description="Helical" evidence="17">
    <location>
        <begin position="64"/>
        <end position="88"/>
    </location>
</feature>
<evidence type="ECO:0000256" key="15">
    <source>
        <dbReference type="PIRSR" id="PIRSR602401-1"/>
    </source>
</evidence>
<dbReference type="SUPFAM" id="SSF48264">
    <property type="entry name" value="Cytochrome P450"/>
    <property type="match status" value="1"/>
</dbReference>
<comment type="cofactor">
    <cofactor evidence="1 15">
        <name>heme</name>
        <dbReference type="ChEBI" id="CHEBI:30413"/>
    </cofactor>
</comment>
<evidence type="ECO:0000256" key="17">
    <source>
        <dbReference type="SAM" id="Phobius"/>
    </source>
</evidence>
<feature type="non-terminal residue" evidence="18">
    <location>
        <position position="1"/>
    </location>
</feature>
<dbReference type="PANTHER" id="PTHR47283">
    <property type="entry name" value="ENT-KAURENE OXIDASE, CHLOROPLASTIC"/>
    <property type="match status" value="1"/>
</dbReference>
<evidence type="ECO:0000313" key="18">
    <source>
        <dbReference type="EMBL" id="AAS68017.2"/>
    </source>
</evidence>
<dbReference type="InterPro" id="IPR044225">
    <property type="entry name" value="KO_chloroplastic"/>
</dbReference>
<dbReference type="EC" id="1.14.14.86" evidence="14"/>
<accession>Q6Q2K3</accession>
<keyword evidence="10 16" id="KW-0503">Monooxygenase</keyword>
<keyword evidence="7 17" id="KW-1133">Transmembrane helix</keyword>
<evidence type="ECO:0000256" key="5">
    <source>
        <dbReference type="ARBA" id="ARBA00022723"/>
    </source>
</evidence>
<evidence type="ECO:0000256" key="8">
    <source>
        <dbReference type="ARBA" id="ARBA00023002"/>
    </source>
</evidence>
<comment type="subcellular location">
    <subcellularLocation>
        <location evidence="12">Plastid</location>
        <location evidence="12">Chloroplast outer membrane</location>
        <topology evidence="12">Single-pass membrane protein</topology>
    </subcellularLocation>
</comment>
<evidence type="ECO:0000256" key="4">
    <source>
        <dbReference type="ARBA" id="ARBA00022692"/>
    </source>
</evidence>
<evidence type="ECO:0000256" key="16">
    <source>
        <dbReference type="RuleBase" id="RU000461"/>
    </source>
</evidence>
<evidence type="ECO:0000256" key="7">
    <source>
        <dbReference type="ARBA" id="ARBA00022989"/>
    </source>
</evidence>
<dbReference type="InterPro" id="IPR002401">
    <property type="entry name" value="Cyt_P450_E_grp-I"/>
</dbReference>
<evidence type="ECO:0000256" key="14">
    <source>
        <dbReference type="ARBA" id="ARBA00066565"/>
    </source>
</evidence>
<evidence type="ECO:0000256" key="1">
    <source>
        <dbReference type="ARBA" id="ARBA00001971"/>
    </source>
</evidence>
<keyword evidence="5 15" id="KW-0479">Metal-binding</keyword>
<evidence type="ECO:0000256" key="13">
    <source>
        <dbReference type="ARBA" id="ARBA00058795"/>
    </source>
</evidence>
<sequence>SRAPMARPRDISIFITHSHIAPSRWLSTAEVRRGNPAADPAPFLLLSSEKSMAPMNPDSPRFPSNALCIPAAIAALSLLFLFSVKALIFPKKNTFSKLPSVPVVPGWPVVGNLLQLKEKKPYKTFTRWAEEYGPIYSIRTGATTMVVLNTADVAKEAMVTRYSSMSTRKLSKALKILTSDKCMVATSDYNDFHNMVKRYVLTNVLGANAQKRHRSQRDTMRENVASRLHAHVNNSPQEAINFREIFESELFGIALKQAIGKDIEDSINVEELGTTLSRDDIFKVLVNDMMEGAIEVDWRDFFPYLRWVPYKTIENNMKRLSRRRIAVMNVLIEEQKKRIASGEELNCYTDYLLSEAKTLTPEQIAMLIWETIIETADTTVVTTEWAMYELAKDQKQQDHLFEEIQNVCGTNKVTEEHLSQMPYLGAVFHETLRKYSPVPIVPPRYVHEDTQLGGYYVPAGTEIAINIYGCNMDKNRWESPEEWKPERFLEPKHGPMDLYKTMAFGAGKRVCAGSLQAMLIACTSIGRLVQEFEWKLRHGEEENVATVGLTTRKLYPMHAILKPRN</sequence>
<dbReference type="GO" id="GO:0005506">
    <property type="term" value="F:iron ion binding"/>
    <property type="evidence" value="ECO:0007669"/>
    <property type="project" value="InterPro"/>
</dbReference>
<keyword evidence="3 15" id="KW-0349">Heme</keyword>
<dbReference type="InterPro" id="IPR001128">
    <property type="entry name" value="Cyt_P450"/>
</dbReference>
<protein>
    <recommendedName>
        <fullName evidence="14">ent-kaurene monooxygenase</fullName>
        <ecNumber evidence="14">1.14.14.86</ecNumber>
    </recommendedName>
</protein>
<evidence type="ECO:0000256" key="6">
    <source>
        <dbReference type="ARBA" id="ARBA00022805"/>
    </source>
</evidence>
<keyword evidence="6" id="KW-1002">Plastid outer membrane</keyword>
<dbReference type="FunFam" id="1.10.630.10:FF:000062">
    <property type="entry name" value="Ent-kaurene oxidase 2"/>
    <property type="match status" value="1"/>
</dbReference>
<keyword evidence="9 15" id="KW-0408">Iron</keyword>
<evidence type="ECO:0000256" key="10">
    <source>
        <dbReference type="ARBA" id="ARBA00023033"/>
    </source>
</evidence>
<gene>
    <name evidence="18" type="primary">APGA3</name>
</gene>
<dbReference type="PROSITE" id="PS00086">
    <property type="entry name" value="CYTOCHROME_P450"/>
    <property type="match status" value="1"/>
</dbReference>
<dbReference type="Gene3D" id="1.10.630.10">
    <property type="entry name" value="Cytochrome P450"/>
    <property type="match status" value="1"/>
</dbReference>
<evidence type="ECO:0000256" key="11">
    <source>
        <dbReference type="ARBA" id="ARBA00023136"/>
    </source>
</evidence>
<dbReference type="AlphaFoldDB" id="Q6Q2K3"/>
<dbReference type="SMR" id="Q6Q2K3"/>
<dbReference type="PRINTS" id="PR00385">
    <property type="entry name" value="P450"/>
</dbReference>
<dbReference type="GO" id="GO:0005783">
    <property type="term" value="C:endoplasmic reticulum"/>
    <property type="evidence" value="ECO:0007669"/>
    <property type="project" value="TreeGrafter"/>
</dbReference>
<dbReference type="GO" id="GO:0052615">
    <property type="term" value="F:ent-kaurene oxidase activity"/>
    <property type="evidence" value="ECO:0007669"/>
    <property type="project" value="UniProtKB-EC"/>
</dbReference>
<dbReference type="GO" id="GO:0009707">
    <property type="term" value="C:chloroplast outer membrane"/>
    <property type="evidence" value="ECO:0007669"/>
    <property type="project" value="UniProtKB-SubCell"/>
</dbReference>
<dbReference type="InterPro" id="IPR017972">
    <property type="entry name" value="Cyt_P450_CS"/>
</dbReference>
<feature type="binding site" description="axial binding residue" evidence="15">
    <location>
        <position position="511"/>
    </location>
    <ligand>
        <name>heme</name>
        <dbReference type="ChEBI" id="CHEBI:30413"/>
    </ligand>
    <ligandPart>
        <name>Fe</name>
        <dbReference type="ChEBI" id="CHEBI:18248"/>
    </ligandPart>
</feature>
<reference evidence="18" key="1">
    <citation type="submission" date="2010-02" db="EMBL/GenBank/DDBJ databases">
        <title>Cloning of ent-kaurene oxidase gene (APGA3) from apple.</title>
        <authorList>
            <person name="Tian Y."/>
            <person name="Wang C."/>
            <person name="Dai Y."/>
            <person name="Zhang J."/>
        </authorList>
    </citation>
    <scope>NUCLEOTIDE SEQUENCE</scope>
</reference>
<name>Q6Q2K3_MALDO</name>
<comment type="similarity">
    <text evidence="2 16">Belongs to the cytochrome P450 family.</text>
</comment>
<dbReference type="GO" id="GO:0016709">
    <property type="term" value="F:oxidoreductase activity, acting on paired donors, with incorporation or reduction of molecular oxygen, NAD(P)H as one donor, and incorporation of one atom of oxygen"/>
    <property type="evidence" value="ECO:0007669"/>
    <property type="project" value="TreeGrafter"/>
</dbReference>
<proteinExistence type="evidence at transcript level"/>
<dbReference type="GO" id="GO:0020037">
    <property type="term" value="F:heme binding"/>
    <property type="evidence" value="ECO:0007669"/>
    <property type="project" value="InterPro"/>
</dbReference>
<evidence type="ECO:0000256" key="12">
    <source>
        <dbReference type="ARBA" id="ARBA00023766"/>
    </source>
</evidence>
<dbReference type="CDD" id="cd11075">
    <property type="entry name" value="CYP77_89"/>
    <property type="match status" value="1"/>
</dbReference>
<evidence type="ECO:0000256" key="2">
    <source>
        <dbReference type="ARBA" id="ARBA00010617"/>
    </source>
</evidence>
<evidence type="ECO:0000256" key="3">
    <source>
        <dbReference type="ARBA" id="ARBA00022617"/>
    </source>
</evidence>
<dbReference type="EMBL" id="AY563549">
    <property type="protein sequence ID" value="AAS68017.2"/>
    <property type="molecule type" value="mRNA"/>
</dbReference>
<keyword evidence="8 16" id="KW-0560">Oxidoreductase</keyword>
<evidence type="ECO:0000256" key="9">
    <source>
        <dbReference type="ARBA" id="ARBA00023004"/>
    </source>
</evidence>
<dbReference type="GO" id="GO:0009686">
    <property type="term" value="P:gibberellin biosynthetic process"/>
    <property type="evidence" value="ECO:0007669"/>
    <property type="project" value="InterPro"/>
</dbReference>
<dbReference type="GO" id="GO:0010241">
    <property type="term" value="P:ent-kaurene oxidation to kaurenoic acid"/>
    <property type="evidence" value="ECO:0007669"/>
    <property type="project" value="InterPro"/>
</dbReference>
<comment type="function">
    <text evidence="13">Catalyzes three successive oxidations of the 4-methyl group of ent-kaurene giving kaurenoic acid, a key step in gibberellins (GAs) biosynthesis. GAs, which are involved many processes, including stem elongation, play a central role in plant development.</text>
</comment>
<keyword evidence="11 17" id="KW-0472">Membrane</keyword>
<dbReference type="PANTHER" id="PTHR47283:SF1">
    <property type="entry name" value="ENT-KAURENE OXIDASE, CHLOROPLASTIC"/>
    <property type="match status" value="1"/>
</dbReference>
<dbReference type="Pfam" id="PF00067">
    <property type="entry name" value="p450"/>
    <property type="match status" value="1"/>
</dbReference>
<dbReference type="PRINTS" id="PR00463">
    <property type="entry name" value="EP450I"/>
</dbReference>
<dbReference type="InterPro" id="IPR036396">
    <property type="entry name" value="Cyt_P450_sf"/>
</dbReference>
<keyword evidence="6" id="KW-0934">Plastid</keyword>
<keyword evidence="4 17" id="KW-0812">Transmembrane</keyword>
<organism evidence="18">
    <name type="scientific">Malus domestica</name>
    <name type="common">Apple</name>
    <name type="synonym">Pyrus malus</name>
    <dbReference type="NCBI Taxonomy" id="3750"/>
    <lineage>
        <taxon>Eukaryota</taxon>
        <taxon>Viridiplantae</taxon>
        <taxon>Streptophyta</taxon>
        <taxon>Embryophyta</taxon>
        <taxon>Tracheophyta</taxon>
        <taxon>Spermatophyta</taxon>
        <taxon>Magnoliopsida</taxon>
        <taxon>eudicotyledons</taxon>
        <taxon>Gunneridae</taxon>
        <taxon>Pentapetalae</taxon>
        <taxon>rosids</taxon>
        <taxon>fabids</taxon>
        <taxon>Rosales</taxon>
        <taxon>Rosaceae</taxon>
        <taxon>Amygdaloideae</taxon>
        <taxon>Maleae</taxon>
        <taxon>Malus</taxon>
    </lineage>
</organism>